<gene>
    <name evidence="2" type="ordered locus">MTR_5g043260</name>
</gene>
<evidence type="ECO:0000256" key="1">
    <source>
        <dbReference type="SAM" id="MobiDB-lite"/>
    </source>
</evidence>
<dbReference type="PaxDb" id="3880-AES96930"/>
<accession>G7JWQ8</accession>
<protein>
    <submittedName>
        <fullName evidence="2 3">Uncharacterized protein</fullName>
    </submittedName>
</protein>
<feature type="compositionally biased region" description="Basic and acidic residues" evidence="1">
    <location>
        <begin position="46"/>
        <end position="56"/>
    </location>
</feature>
<name>G7JWQ8_MEDTR</name>
<dbReference type="AlphaFoldDB" id="G7JWQ8"/>
<dbReference type="Proteomes" id="UP000002051">
    <property type="component" value="Chromosome 5"/>
</dbReference>
<reference evidence="3" key="3">
    <citation type="submission" date="2015-04" db="UniProtKB">
        <authorList>
            <consortium name="EnsemblPlants"/>
        </authorList>
    </citation>
    <scope>IDENTIFICATION</scope>
    <source>
        <strain evidence="3">cv. Jemalong A17</strain>
    </source>
</reference>
<organism evidence="2 4">
    <name type="scientific">Medicago truncatula</name>
    <name type="common">Barrel medic</name>
    <name type="synonym">Medicago tribuloides</name>
    <dbReference type="NCBI Taxonomy" id="3880"/>
    <lineage>
        <taxon>Eukaryota</taxon>
        <taxon>Viridiplantae</taxon>
        <taxon>Streptophyta</taxon>
        <taxon>Embryophyta</taxon>
        <taxon>Tracheophyta</taxon>
        <taxon>Spermatophyta</taxon>
        <taxon>Magnoliopsida</taxon>
        <taxon>eudicotyledons</taxon>
        <taxon>Gunneridae</taxon>
        <taxon>Pentapetalae</taxon>
        <taxon>rosids</taxon>
        <taxon>fabids</taxon>
        <taxon>Fabales</taxon>
        <taxon>Fabaceae</taxon>
        <taxon>Papilionoideae</taxon>
        <taxon>50 kb inversion clade</taxon>
        <taxon>NPAAA clade</taxon>
        <taxon>Hologalegina</taxon>
        <taxon>IRL clade</taxon>
        <taxon>Trifolieae</taxon>
        <taxon>Medicago</taxon>
    </lineage>
</organism>
<evidence type="ECO:0000313" key="4">
    <source>
        <dbReference type="Proteomes" id="UP000002051"/>
    </source>
</evidence>
<feature type="region of interest" description="Disordered" evidence="1">
    <location>
        <begin position="37"/>
        <end position="56"/>
    </location>
</feature>
<feature type="region of interest" description="Disordered" evidence="1">
    <location>
        <begin position="141"/>
        <end position="194"/>
    </location>
</feature>
<evidence type="ECO:0000313" key="2">
    <source>
        <dbReference type="EMBL" id="AES96930.1"/>
    </source>
</evidence>
<sequence>MDNKNNDKCFVNRVEVGSSSVGAVNKIIFETCGKKENANGVQPSDNPEKDKNVPEPNKVKGCDIYKKFEGVKALGTITKYIPSANLFEVLYQNDNRMEYLTFDEIIKNLANKEDICRFQQVSSPPPSSTDKAIENKMKKVAAAEETPTSKRRRGNFSGGAYSNRVVNDNGQIEVTPPEESKKKEKAKSAPTYTKTEVKTEGKPWYSKKLNATKTEPYEPYQFVGLYICKERNGVRCLGTIEDYSPEKNNMLKVKYKVDGMIEYLTQIEALYAMAKSEDFLTVQRTPNTRSKNMKEIAHQWRIISLTKALEPQTIS</sequence>
<dbReference type="HOGENOM" id="CLU_883884_0_0_1"/>
<evidence type="ECO:0000313" key="3">
    <source>
        <dbReference type="EnsemblPlants" id="AES96930"/>
    </source>
</evidence>
<dbReference type="EnsemblPlants" id="AES96930">
    <property type="protein sequence ID" value="AES96930"/>
    <property type="gene ID" value="MTR_5g043260"/>
</dbReference>
<keyword evidence="4" id="KW-1185">Reference proteome</keyword>
<dbReference type="EMBL" id="CM001221">
    <property type="protein sequence ID" value="AES96930.1"/>
    <property type="molecule type" value="Genomic_DNA"/>
</dbReference>
<reference evidence="2 4" key="1">
    <citation type="journal article" date="2011" name="Nature">
        <title>The Medicago genome provides insight into the evolution of rhizobial symbioses.</title>
        <authorList>
            <person name="Young N.D."/>
            <person name="Debelle F."/>
            <person name="Oldroyd G.E."/>
            <person name="Geurts R."/>
            <person name="Cannon S.B."/>
            <person name="Udvardi M.K."/>
            <person name="Benedito V.A."/>
            <person name="Mayer K.F."/>
            <person name="Gouzy J."/>
            <person name="Schoof H."/>
            <person name="Van de Peer Y."/>
            <person name="Proost S."/>
            <person name="Cook D.R."/>
            <person name="Meyers B.C."/>
            <person name="Spannagl M."/>
            <person name="Cheung F."/>
            <person name="De Mita S."/>
            <person name="Krishnakumar V."/>
            <person name="Gundlach H."/>
            <person name="Zhou S."/>
            <person name="Mudge J."/>
            <person name="Bharti A.K."/>
            <person name="Murray J.D."/>
            <person name="Naoumkina M.A."/>
            <person name="Rosen B."/>
            <person name="Silverstein K.A."/>
            <person name="Tang H."/>
            <person name="Rombauts S."/>
            <person name="Zhao P.X."/>
            <person name="Zhou P."/>
            <person name="Barbe V."/>
            <person name="Bardou P."/>
            <person name="Bechner M."/>
            <person name="Bellec A."/>
            <person name="Berger A."/>
            <person name="Berges H."/>
            <person name="Bidwell S."/>
            <person name="Bisseling T."/>
            <person name="Choisne N."/>
            <person name="Couloux A."/>
            <person name="Denny R."/>
            <person name="Deshpande S."/>
            <person name="Dai X."/>
            <person name="Doyle J.J."/>
            <person name="Dudez A.M."/>
            <person name="Farmer A.D."/>
            <person name="Fouteau S."/>
            <person name="Franken C."/>
            <person name="Gibelin C."/>
            <person name="Gish J."/>
            <person name="Goldstein S."/>
            <person name="Gonzalez A.J."/>
            <person name="Green P.J."/>
            <person name="Hallab A."/>
            <person name="Hartog M."/>
            <person name="Hua A."/>
            <person name="Humphray S.J."/>
            <person name="Jeong D.H."/>
            <person name="Jing Y."/>
            <person name="Jocker A."/>
            <person name="Kenton S.M."/>
            <person name="Kim D.J."/>
            <person name="Klee K."/>
            <person name="Lai H."/>
            <person name="Lang C."/>
            <person name="Lin S."/>
            <person name="Macmil S.L."/>
            <person name="Magdelenat G."/>
            <person name="Matthews L."/>
            <person name="McCorrison J."/>
            <person name="Monaghan E.L."/>
            <person name="Mun J.H."/>
            <person name="Najar F.Z."/>
            <person name="Nicholson C."/>
            <person name="Noirot C."/>
            <person name="O'Bleness M."/>
            <person name="Paule C.R."/>
            <person name="Poulain J."/>
            <person name="Prion F."/>
            <person name="Qin B."/>
            <person name="Qu C."/>
            <person name="Retzel E.F."/>
            <person name="Riddle C."/>
            <person name="Sallet E."/>
            <person name="Samain S."/>
            <person name="Samson N."/>
            <person name="Sanders I."/>
            <person name="Saurat O."/>
            <person name="Scarpelli C."/>
            <person name="Schiex T."/>
            <person name="Segurens B."/>
            <person name="Severin A.J."/>
            <person name="Sherrier D.J."/>
            <person name="Shi R."/>
            <person name="Sims S."/>
            <person name="Singer S.R."/>
            <person name="Sinharoy S."/>
            <person name="Sterck L."/>
            <person name="Viollet A."/>
            <person name="Wang B.B."/>
            <person name="Wang K."/>
            <person name="Wang M."/>
            <person name="Wang X."/>
            <person name="Warfsmann J."/>
            <person name="Weissenbach J."/>
            <person name="White D.D."/>
            <person name="White J.D."/>
            <person name="Wiley G.B."/>
            <person name="Wincker P."/>
            <person name="Xing Y."/>
            <person name="Yang L."/>
            <person name="Yao Z."/>
            <person name="Ying F."/>
            <person name="Zhai J."/>
            <person name="Zhou L."/>
            <person name="Zuber A."/>
            <person name="Denarie J."/>
            <person name="Dixon R.A."/>
            <person name="May G.D."/>
            <person name="Schwartz D.C."/>
            <person name="Rogers J."/>
            <person name="Quetier F."/>
            <person name="Town C.D."/>
            <person name="Roe B.A."/>
        </authorList>
    </citation>
    <scope>NUCLEOTIDE SEQUENCE [LARGE SCALE GENOMIC DNA]</scope>
    <source>
        <strain evidence="2">A17</strain>
        <strain evidence="3 4">cv. Jemalong A17</strain>
    </source>
</reference>
<reference evidence="2 4" key="2">
    <citation type="journal article" date="2014" name="BMC Genomics">
        <title>An improved genome release (version Mt4.0) for the model legume Medicago truncatula.</title>
        <authorList>
            <person name="Tang H."/>
            <person name="Krishnakumar V."/>
            <person name="Bidwell S."/>
            <person name="Rosen B."/>
            <person name="Chan A."/>
            <person name="Zhou S."/>
            <person name="Gentzbittel L."/>
            <person name="Childs K.L."/>
            <person name="Yandell M."/>
            <person name="Gundlach H."/>
            <person name="Mayer K.F."/>
            <person name="Schwartz D.C."/>
            <person name="Town C.D."/>
        </authorList>
    </citation>
    <scope>GENOME REANNOTATION</scope>
    <source>
        <strain evidence="3 4">cv. Jemalong A17</strain>
    </source>
</reference>
<proteinExistence type="predicted"/>